<keyword evidence="5" id="KW-0472">Membrane</keyword>
<keyword evidence="4 8" id="KW-0732">Signal</keyword>
<dbReference type="Gene3D" id="6.20.190.10">
    <property type="entry name" value="Nutrient germinant receptor protein C, domain 1"/>
    <property type="match status" value="1"/>
</dbReference>
<dbReference type="Gene3D" id="3.30.300.210">
    <property type="entry name" value="Nutrient germinant receptor protein C, domain 3"/>
    <property type="match status" value="1"/>
</dbReference>
<dbReference type="InterPro" id="IPR046953">
    <property type="entry name" value="Spore_GerAC-like_C"/>
</dbReference>
<dbReference type="RefSeq" id="WP_317123635.1">
    <property type="nucleotide sequence ID" value="NZ_JAWJBA010000009.1"/>
</dbReference>
<organism evidence="11 12">
    <name type="scientific">Alkalihalophilus lindianensis</name>
    <dbReference type="NCBI Taxonomy" id="1630542"/>
    <lineage>
        <taxon>Bacteria</taxon>
        <taxon>Bacillati</taxon>
        <taxon>Bacillota</taxon>
        <taxon>Bacilli</taxon>
        <taxon>Bacillales</taxon>
        <taxon>Bacillaceae</taxon>
        <taxon>Alkalihalophilus</taxon>
    </lineage>
</organism>
<dbReference type="NCBIfam" id="TIGR02887">
    <property type="entry name" value="spore_ger_x_C"/>
    <property type="match status" value="1"/>
</dbReference>
<evidence type="ECO:0000313" key="12">
    <source>
        <dbReference type="Proteomes" id="UP001287282"/>
    </source>
</evidence>
<dbReference type="PANTHER" id="PTHR35789:SF1">
    <property type="entry name" value="SPORE GERMINATION PROTEIN B3"/>
    <property type="match status" value="1"/>
</dbReference>
<feature type="domain" description="Spore germination GerAC-like C-terminal" evidence="9">
    <location>
        <begin position="204"/>
        <end position="370"/>
    </location>
</feature>
<dbReference type="InterPro" id="IPR008844">
    <property type="entry name" value="Spore_GerAC-like"/>
</dbReference>
<keyword evidence="12" id="KW-1185">Reference proteome</keyword>
<keyword evidence="7" id="KW-0449">Lipoprotein</keyword>
<protein>
    <submittedName>
        <fullName evidence="11">Ger(X)C family spore germination protein</fullName>
    </submittedName>
</protein>
<dbReference type="Pfam" id="PF25198">
    <property type="entry name" value="Spore_GerAC_N"/>
    <property type="match status" value="1"/>
</dbReference>
<name>A0ABU3XFT6_9BACI</name>
<feature type="chain" id="PRO_5046158213" evidence="8">
    <location>
        <begin position="27"/>
        <end position="379"/>
    </location>
</feature>
<reference evidence="11 12" key="1">
    <citation type="submission" date="2023-10" db="EMBL/GenBank/DDBJ databases">
        <title>Screening of Alkalihalobacillus lindianensis BZ-TG-R113 and Its Alleviation of Salt Stress on Rapeseed Growth.</title>
        <authorList>
            <person name="Zhao B."/>
            <person name="Guo T."/>
        </authorList>
    </citation>
    <scope>NUCLEOTIDE SEQUENCE [LARGE SCALE GENOMIC DNA]</scope>
    <source>
        <strain evidence="11 12">BZ-TG-R113</strain>
    </source>
</reference>
<dbReference type="Proteomes" id="UP001287282">
    <property type="component" value="Unassembled WGS sequence"/>
</dbReference>
<dbReference type="InterPro" id="IPR038501">
    <property type="entry name" value="Spore_GerAC_C_sf"/>
</dbReference>
<evidence type="ECO:0000313" key="11">
    <source>
        <dbReference type="EMBL" id="MDV2686477.1"/>
    </source>
</evidence>
<comment type="subcellular location">
    <subcellularLocation>
        <location evidence="1">Membrane</location>
        <topology evidence="1">Lipid-anchor</topology>
    </subcellularLocation>
</comment>
<evidence type="ECO:0000256" key="8">
    <source>
        <dbReference type="SAM" id="SignalP"/>
    </source>
</evidence>
<accession>A0ABU3XFT6</accession>
<dbReference type="InterPro" id="IPR057336">
    <property type="entry name" value="GerAC_N"/>
</dbReference>
<dbReference type="Pfam" id="PF05504">
    <property type="entry name" value="Spore_GerAC"/>
    <property type="match status" value="1"/>
</dbReference>
<gene>
    <name evidence="11" type="ORF">RYX56_19080</name>
</gene>
<comment type="similarity">
    <text evidence="2">Belongs to the GerABKC lipoprotein family.</text>
</comment>
<evidence type="ECO:0000256" key="2">
    <source>
        <dbReference type="ARBA" id="ARBA00007886"/>
    </source>
</evidence>
<evidence type="ECO:0000256" key="4">
    <source>
        <dbReference type="ARBA" id="ARBA00022729"/>
    </source>
</evidence>
<keyword evidence="6" id="KW-0564">Palmitate</keyword>
<evidence type="ECO:0000259" key="9">
    <source>
        <dbReference type="Pfam" id="PF05504"/>
    </source>
</evidence>
<evidence type="ECO:0000256" key="6">
    <source>
        <dbReference type="ARBA" id="ARBA00023139"/>
    </source>
</evidence>
<dbReference type="PANTHER" id="PTHR35789">
    <property type="entry name" value="SPORE GERMINATION PROTEIN B3"/>
    <property type="match status" value="1"/>
</dbReference>
<evidence type="ECO:0000256" key="3">
    <source>
        <dbReference type="ARBA" id="ARBA00022544"/>
    </source>
</evidence>
<evidence type="ECO:0000256" key="1">
    <source>
        <dbReference type="ARBA" id="ARBA00004635"/>
    </source>
</evidence>
<feature type="domain" description="Spore germination protein N-terminal" evidence="10">
    <location>
        <begin position="22"/>
        <end position="196"/>
    </location>
</feature>
<keyword evidence="3" id="KW-0309">Germination</keyword>
<feature type="signal peptide" evidence="8">
    <location>
        <begin position="1"/>
        <end position="26"/>
    </location>
</feature>
<sequence length="379" mass="42653">MKRLRSMIACLFVAICLGGCWDSANIETFSFIMGIGLGVDQNDPEKVGMVTQLYLPVSENEGASTLTYQNKYSTGESVIEAIRNLELVDQGIMSDHQLALVLHSDALKKWNAEALINQRMRDERARRGLRIFVTEEDLNELFTYPKGDDTAPTSKALDLLAQNNDRTTEIIVPLTLGKLSDSIERAQSILIPNITISEEELKINGAYILKDGKHIDGYLSPAHVSGVNWLNGDVQSGVINAKVNGARVVYEILDASVASVTTSVQEDQLSMHIKVTSDGRLVENWDPNEDAYNADYKQNLETIFEEKLTQEVTTIIELLQKDYQTDPLDLQKYVRVQQYPFWKQYKDDWDAAFQKATITYEVDLTIVDFGTRGKNREGE</sequence>
<evidence type="ECO:0000256" key="7">
    <source>
        <dbReference type="ARBA" id="ARBA00023288"/>
    </source>
</evidence>
<proteinExistence type="inferred from homology"/>
<evidence type="ECO:0000259" key="10">
    <source>
        <dbReference type="Pfam" id="PF25198"/>
    </source>
</evidence>
<comment type="caution">
    <text evidence="11">The sequence shown here is derived from an EMBL/GenBank/DDBJ whole genome shotgun (WGS) entry which is preliminary data.</text>
</comment>
<evidence type="ECO:0000256" key="5">
    <source>
        <dbReference type="ARBA" id="ARBA00023136"/>
    </source>
</evidence>
<dbReference type="EMBL" id="JAWJBA010000009">
    <property type="protein sequence ID" value="MDV2686477.1"/>
    <property type="molecule type" value="Genomic_DNA"/>
</dbReference>